<name>A0A0A9G256_ARUDO</name>
<dbReference type="AlphaFoldDB" id="A0A0A9G256"/>
<proteinExistence type="predicted"/>
<accession>A0A0A9G256</accession>
<reference evidence="1" key="1">
    <citation type="submission" date="2014-09" db="EMBL/GenBank/DDBJ databases">
        <authorList>
            <person name="Magalhaes I.L.F."/>
            <person name="Oliveira U."/>
            <person name="Santos F.R."/>
            <person name="Vidigal T.H.D.A."/>
            <person name="Brescovit A.D."/>
            <person name="Santos A.J."/>
        </authorList>
    </citation>
    <scope>NUCLEOTIDE SEQUENCE</scope>
    <source>
        <tissue evidence="1">Shoot tissue taken approximately 20 cm above the soil surface</tissue>
    </source>
</reference>
<sequence length="49" mass="5630">MTFTVSSILYKMKQEGNRMFHLLSKVFFPILLVSTNNGNAPLEDKIMHS</sequence>
<protein>
    <submittedName>
        <fullName evidence="1">Uncharacterized protein</fullName>
    </submittedName>
</protein>
<organism evidence="1">
    <name type="scientific">Arundo donax</name>
    <name type="common">Giant reed</name>
    <name type="synonym">Donax arundinaceus</name>
    <dbReference type="NCBI Taxonomy" id="35708"/>
    <lineage>
        <taxon>Eukaryota</taxon>
        <taxon>Viridiplantae</taxon>
        <taxon>Streptophyta</taxon>
        <taxon>Embryophyta</taxon>
        <taxon>Tracheophyta</taxon>
        <taxon>Spermatophyta</taxon>
        <taxon>Magnoliopsida</taxon>
        <taxon>Liliopsida</taxon>
        <taxon>Poales</taxon>
        <taxon>Poaceae</taxon>
        <taxon>PACMAD clade</taxon>
        <taxon>Arundinoideae</taxon>
        <taxon>Arundineae</taxon>
        <taxon>Arundo</taxon>
    </lineage>
</organism>
<evidence type="ECO:0000313" key="1">
    <source>
        <dbReference type="EMBL" id="JAE17564.1"/>
    </source>
</evidence>
<reference evidence="1" key="2">
    <citation type="journal article" date="2015" name="Data Brief">
        <title>Shoot transcriptome of the giant reed, Arundo donax.</title>
        <authorList>
            <person name="Barrero R.A."/>
            <person name="Guerrero F.D."/>
            <person name="Moolhuijzen P."/>
            <person name="Goolsby J.A."/>
            <person name="Tidwell J."/>
            <person name="Bellgard S.E."/>
            <person name="Bellgard M.I."/>
        </authorList>
    </citation>
    <scope>NUCLEOTIDE SEQUENCE</scope>
    <source>
        <tissue evidence="1">Shoot tissue taken approximately 20 cm above the soil surface</tissue>
    </source>
</reference>
<dbReference type="EMBL" id="GBRH01180332">
    <property type="protein sequence ID" value="JAE17564.1"/>
    <property type="molecule type" value="Transcribed_RNA"/>
</dbReference>